<dbReference type="EMBL" id="CP041372">
    <property type="protein sequence ID" value="QKS71004.1"/>
    <property type="molecule type" value="Genomic_DNA"/>
</dbReference>
<dbReference type="Gene3D" id="3.40.50.150">
    <property type="entry name" value="Vaccinia Virus protein VP39"/>
    <property type="match status" value="1"/>
</dbReference>
<evidence type="ECO:0000313" key="3">
    <source>
        <dbReference type="EMBL" id="QKS71004.1"/>
    </source>
</evidence>
<dbReference type="Proteomes" id="UP000318138">
    <property type="component" value="Chromosome"/>
</dbReference>
<sequence length="330" mass="37816">MSEISRVLQARNWMKTNEDFLSTWHAHVGYKMDLFHYFANGASVHAVASKHELSEELLQRWVDVGLEIGHLKTTLTKKIKAKPKMVRYASRQSEESVGILLTEMMELHIPTLLEYPDLMKSNSKITYLSDKFADVVAETSTLLEKAAASKILKIVKTEKPKSAIDLGCGLGGYLRQINEKYPKMELTGVEMSEEVVQKARKKLDDSITIQQGDIVEFLDSYEKQVDFIMAHNLLYYFSRDERINLYKRMSKILRNGGVISFICPIVNARWGRTFTTAFNTFMTAHENLHPLPSLEELEKDVQVANLHVKSSKPLIREGGWYLITVKKELK</sequence>
<evidence type="ECO:0000256" key="1">
    <source>
        <dbReference type="ARBA" id="ARBA00022679"/>
    </source>
</evidence>
<dbReference type="KEGG" id="psua:FLK61_30265"/>
<organism evidence="3 4">
    <name type="scientific">Paenalkalicoccus suaedae</name>
    <dbReference type="NCBI Taxonomy" id="2592382"/>
    <lineage>
        <taxon>Bacteria</taxon>
        <taxon>Bacillati</taxon>
        <taxon>Bacillota</taxon>
        <taxon>Bacilli</taxon>
        <taxon>Bacillales</taxon>
        <taxon>Bacillaceae</taxon>
        <taxon>Paenalkalicoccus</taxon>
    </lineage>
</organism>
<reference evidence="4" key="1">
    <citation type="submission" date="2019-07" db="EMBL/GenBank/DDBJ databases">
        <title>Bacillus alkalisoli sp. nov. isolated from saline soil.</title>
        <authorList>
            <person name="Sun J.-Q."/>
            <person name="Xu L."/>
        </authorList>
    </citation>
    <scope>NUCLEOTIDE SEQUENCE [LARGE SCALE GENOMIC DNA]</scope>
    <source>
        <strain evidence="4">M4U3P1</strain>
    </source>
</reference>
<dbReference type="AlphaFoldDB" id="A0A859FEJ1"/>
<accession>A0A859FEJ1</accession>
<protein>
    <submittedName>
        <fullName evidence="3">Class I SAM-dependent methyltransferase</fullName>
    </submittedName>
</protein>
<dbReference type="InterPro" id="IPR041698">
    <property type="entry name" value="Methyltransf_25"/>
</dbReference>
<proteinExistence type="predicted"/>
<dbReference type="GO" id="GO:0008168">
    <property type="term" value="F:methyltransferase activity"/>
    <property type="evidence" value="ECO:0007669"/>
    <property type="project" value="UniProtKB-KW"/>
</dbReference>
<dbReference type="Pfam" id="PF13649">
    <property type="entry name" value="Methyltransf_25"/>
    <property type="match status" value="1"/>
</dbReference>
<dbReference type="GO" id="GO:0032259">
    <property type="term" value="P:methylation"/>
    <property type="evidence" value="ECO:0007669"/>
    <property type="project" value="UniProtKB-KW"/>
</dbReference>
<dbReference type="InterPro" id="IPR029063">
    <property type="entry name" value="SAM-dependent_MTases_sf"/>
</dbReference>
<evidence type="ECO:0000259" key="2">
    <source>
        <dbReference type="Pfam" id="PF13649"/>
    </source>
</evidence>
<keyword evidence="1 3" id="KW-0808">Transferase</keyword>
<name>A0A859FEJ1_9BACI</name>
<dbReference type="CDD" id="cd02440">
    <property type="entry name" value="AdoMet_MTases"/>
    <property type="match status" value="1"/>
</dbReference>
<feature type="domain" description="Methyltransferase" evidence="2">
    <location>
        <begin position="164"/>
        <end position="257"/>
    </location>
</feature>
<evidence type="ECO:0000313" key="4">
    <source>
        <dbReference type="Proteomes" id="UP000318138"/>
    </source>
</evidence>
<dbReference type="PANTHER" id="PTHR43861">
    <property type="entry name" value="TRANS-ACONITATE 2-METHYLTRANSFERASE-RELATED"/>
    <property type="match status" value="1"/>
</dbReference>
<keyword evidence="4" id="KW-1185">Reference proteome</keyword>
<gene>
    <name evidence="3" type="ORF">FLK61_30265</name>
</gene>
<keyword evidence="3" id="KW-0489">Methyltransferase</keyword>
<dbReference type="SUPFAM" id="SSF53335">
    <property type="entry name" value="S-adenosyl-L-methionine-dependent methyltransferases"/>
    <property type="match status" value="1"/>
</dbReference>
<dbReference type="RefSeq" id="WP_176009041.1">
    <property type="nucleotide sequence ID" value="NZ_CP041372.2"/>
</dbReference>